<dbReference type="RefSeq" id="WP_268045675.1">
    <property type="nucleotide sequence ID" value="NZ_CP104064.1"/>
</dbReference>
<gene>
    <name evidence="1" type="ORF">NZD86_06410</name>
</gene>
<dbReference type="EMBL" id="CP104064">
    <property type="protein sequence ID" value="WAH38117.1"/>
    <property type="molecule type" value="Genomic_DNA"/>
</dbReference>
<reference evidence="1" key="1">
    <citation type="submission" date="2022-08" db="EMBL/GenBank/DDBJ databases">
        <title>Alicyclobacillus dauci DSM2870, complete genome.</title>
        <authorList>
            <person name="Wang Q."/>
            <person name="Cai R."/>
            <person name="Wang Z."/>
        </authorList>
    </citation>
    <scope>NUCLEOTIDE SEQUENCE</scope>
    <source>
        <strain evidence="1">DSM 28700</strain>
    </source>
</reference>
<evidence type="ECO:0000313" key="1">
    <source>
        <dbReference type="EMBL" id="WAH38117.1"/>
    </source>
</evidence>
<evidence type="ECO:0000313" key="2">
    <source>
        <dbReference type="Proteomes" id="UP001164803"/>
    </source>
</evidence>
<sequence length="247" mass="28599">MEVQTEYRGILSQLFLDARDTDEFEFCCVLLRLRGLQSRGWDSLVESRRLVQDVTGLLNAPLQDEFKLRMLFLLYCHVCEMNDLYSIVANLLRIVAGERYVIDPFHYELSPSRKPAIYPEQKVERITQLAESANRQSVSEIYKYFLVKEVRNAFYHSDYTFDEESLRIVSGGGVIINSVMTREIPFDWLIPRMQTAINVLFTVLDLMSHHRSGYREKKIIKGRILNGDECDEVTLLVNSLGLAGFQA</sequence>
<protein>
    <recommendedName>
        <fullName evidence="3">Apea-like HEPN domain-containing protein</fullName>
    </recommendedName>
</protein>
<keyword evidence="2" id="KW-1185">Reference proteome</keyword>
<name>A0ABY6Z5M9_9BACL</name>
<evidence type="ECO:0008006" key="3">
    <source>
        <dbReference type="Google" id="ProtNLM"/>
    </source>
</evidence>
<proteinExistence type="predicted"/>
<organism evidence="1 2">
    <name type="scientific">Alicyclobacillus dauci</name>
    <dbReference type="NCBI Taxonomy" id="1475485"/>
    <lineage>
        <taxon>Bacteria</taxon>
        <taxon>Bacillati</taxon>
        <taxon>Bacillota</taxon>
        <taxon>Bacilli</taxon>
        <taxon>Bacillales</taxon>
        <taxon>Alicyclobacillaceae</taxon>
        <taxon>Alicyclobacillus</taxon>
    </lineage>
</organism>
<dbReference type="Proteomes" id="UP001164803">
    <property type="component" value="Chromosome"/>
</dbReference>
<accession>A0ABY6Z5M9</accession>